<name>A0A1R2D100_9CILI</name>
<keyword evidence="3" id="KW-1185">Reference proteome</keyword>
<organism evidence="2 3">
    <name type="scientific">Stentor coeruleus</name>
    <dbReference type="NCBI Taxonomy" id="5963"/>
    <lineage>
        <taxon>Eukaryota</taxon>
        <taxon>Sar</taxon>
        <taxon>Alveolata</taxon>
        <taxon>Ciliophora</taxon>
        <taxon>Postciliodesmatophora</taxon>
        <taxon>Heterotrichea</taxon>
        <taxon>Heterotrichida</taxon>
        <taxon>Stentoridae</taxon>
        <taxon>Stentor</taxon>
    </lineage>
</organism>
<gene>
    <name evidence="2" type="ORF">SteCoe_1785</name>
</gene>
<proteinExistence type="predicted"/>
<feature type="region of interest" description="Disordered" evidence="1">
    <location>
        <begin position="148"/>
        <end position="171"/>
    </location>
</feature>
<evidence type="ECO:0000313" key="3">
    <source>
        <dbReference type="Proteomes" id="UP000187209"/>
    </source>
</evidence>
<evidence type="ECO:0000313" key="2">
    <source>
        <dbReference type="EMBL" id="OMJ94925.1"/>
    </source>
</evidence>
<dbReference type="AlphaFoldDB" id="A0A1R2D100"/>
<dbReference type="EMBL" id="MPUH01000019">
    <property type="protein sequence ID" value="OMJ94925.1"/>
    <property type="molecule type" value="Genomic_DNA"/>
</dbReference>
<dbReference type="Proteomes" id="UP000187209">
    <property type="component" value="Unassembled WGS sequence"/>
</dbReference>
<feature type="region of interest" description="Disordered" evidence="1">
    <location>
        <begin position="87"/>
        <end position="114"/>
    </location>
</feature>
<accession>A0A1R2D100</accession>
<comment type="caution">
    <text evidence="2">The sequence shown here is derived from an EMBL/GenBank/DDBJ whole genome shotgun (WGS) entry which is preliminary data.</text>
</comment>
<protein>
    <submittedName>
        <fullName evidence="2">Uncharacterized protein</fullName>
    </submittedName>
</protein>
<reference evidence="2 3" key="1">
    <citation type="submission" date="2016-11" db="EMBL/GenBank/DDBJ databases">
        <title>The macronuclear genome of Stentor coeruleus: a giant cell with tiny introns.</title>
        <authorList>
            <person name="Slabodnick M."/>
            <person name="Ruby J.G."/>
            <person name="Reiff S.B."/>
            <person name="Swart E.C."/>
            <person name="Gosai S."/>
            <person name="Prabakaran S."/>
            <person name="Witkowska E."/>
            <person name="Larue G.E."/>
            <person name="Fisher S."/>
            <person name="Freeman R.M."/>
            <person name="Gunawardena J."/>
            <person name="Chu W."/>
            <person name="Stover N.A."/>
            <person name="Gregory B.D."/>
            <person name="Nowacki M."/>
            <person name="Derisi J."/>
            <person name="Roy S.W."/>
            <person name="Marshall W.F."/>
            <person name="Sood P."/>
        </authorList>
    </citation>
    <scope>NUCLEOTIDE SEQUENCE [LARGE SCALE GENOMIC DNA]</scope>
    <source>
        <strain evidence="2">WM001</strain>
    </source>
</reference>
<feature type="compositionally biased region" description="Basic and acidic residues" evidence="1">
    <location>
        <begin position="95"/>
        <end position="107"/>
    </location>
</feature>
<evidence type="ECO:0000256" key="1">
    <source>
        <dbReference type="SAM" id="MobiDB-lite"/>
    </source>
</evidence>
<feature type="region of interest" description="Disordered" evidence="1">
    <location>
        <begin position="1"/>
        <end position="61"/>
    </location>
</feature>
<sequence>MRRVQQAHQKPSKDSEFSKPSPMLSNLREPKHQSLQSKKYRPIHRVNNLANTIKDQKSKESLGGTRKITDYSLDELGLSRLKSFTPILASRHEKKNNESRTSEKNSEKSQNSLKNSQIYKEDFNFISRGMNTCKNIVLPQDIFEINLDEKENPGKNKESPKEKIENTEKSQGKTKVFQLTLPVSNVQGKAIYFSPLKNVKKFANLNKTQENPYQNYNLDFNLTETLEEIQRNLILSESSSEEESFSSSSSTEKLECTTKFPILKGKNQVREPSFGVGGGDFLFEEKKVEDHEKIYYEPCSETAEDSDLHIDTDKNIDYKELLSIITNEEFIKSLKVIGKFTKFLEKKQL</sequence>